<dbReference type="AlphaFoldDB" id="W9AQF3"/>
<dbReference type="eggNOG" id="COG2501">
    <property type="taxonomic scope" value="Bacteria"/>
</dbReference>
<dbReference type="SUPFAM" id="SSF55174">
    <property type="entry name" value="Alpha-L RNA-binding motif"/>
    <property type="match status" value="1"/>
</dbReference>
<protein>
    <submittedName>
        <fullName evidence="3">S4 domain protein YaaA</fullName>
    </submittedName>
</protein>
<keyword evidence="2" id="KW-0812">Transmembrane</keyword>
<organism evidence="3 4">
    <name type="scientific">Oceanobacillus picturae</name>
    <dbReference type="NCBI Taxonomy" id="171693"/>
    <lineage>
        <taxon>Bacteria</taxon>
        <taxon>Bacillati</taxon>
        <taxon>Bacillota</taxon>
        <taxon>Bacilli</taxon>
        <taxon>Bacillales</taxon>
        <taxon>Bacillaceae</taxon>
        <taxon>Oceanobacillus</taxon>
    </lineage>
</organism>
<keyword evidence="1" id="KW-0694">RNA-binding</keyword>
<dbReference type="InterPro" id="IPR014330">
    <property type="entry name" value="RNA-bd_S4-rel_YaaA"/>
</dbReference>
<dbReference type="STRING" id="171693.BN988_03423"/>
<dbReference type="InterPro" id="IPR036986">
    <property type="entry name" value="S4_RNA-bd_sf"/>
</dbReference>
<dbReference type="EMBL" id="CCAX010000003">
    <property type="protein sequence ID" value="CDO04856.1"/>
    <property type="molecule type" value="Genomic_DNA"/>
</dbReference>
<reference evidence="3" key="2">
    <citation type="submission" date="2014-03" db="EMBL/GenBank/DDBJ databases">
        <authorList>
            <person name="Urmite Genomes"/>
        </authorList>
    </citation>
    <scope>NUCLEOTIDE SEQUENCE</scope>
    <source>
        <strain evidence="3">S1</strain>
    </source>
</reference>
<evidence type="ECO:0000256" key="1">
    <source>
        <dbReference type="PROSITE-ProRule" id="PRU00182"/>
    </source>
</evidence>
<dbReference type="PROSITE" id="PS50889">
    <property type="entry name" value="S4"/>
    <property type="match status" value="1"/>
</dbReference>
<feature type="transmembrane region" description="Helical" evidence="2">
    <location>
        <begin position="12"/>
        <end position="35"/>
    </location>
</feature>
<dbReference type="Gene3D" id="3.10.290.10">
    <property type="entry name" value="RNA-binding S4 domain"/>
    <property type="match status" value="1"/>
</dbReference>
<dbReference type="GO" id="GO:0003723">
    <property type="term" value="F:RNA binding"/>
    <property type="evidence" value="ECO:0007669"/>
    <property type="project" value="UniProtKB-KW"/>
</dbReference>
<reference evidence="3" key="1">
    <citation type="submission" date="2014-03" db="EMBL/GenBank/DDBJ databases">
        <title>Draft genome sequencing of Oceanobacillus picturae strain S1 isolated from human gut.</title>
        <authorList>
            <person name="Croce O."/>
            <person name="Lagier J.C."/>
            <person name="Raoult D."/>
        </authorList>
    </citation>
    <scope>NUCLEOTIDE SEQUENCE [LARGE SCALE GENOMIC DNA]</scope>
    <source>
        <strain evidence="3">S1</strain>
    </source>
</reference>
<keyword evidence="4" id="KW-1185">Reference proteome</keyword>
<keyword evidence="2" id="KW-1133">Transmembrane helix</keyword>
<name>W9AQF3_9BACI</name>
<evidence type="ECO:0000313" key="3">
    <source>
        <dbReference type="EMBL" id="CDO04856.1"/>
    </source>
</evidence>
<sequence length="115" mass="12966">MISTRRNCICSFLVNVCVSMFYTVLKSFGSLNVFLKSRKLGDNMHEEIEISTEYIALGQFIKLANILESGGMVKAFLQDEGVLVNNEREHRRGRKLYAGDIVELEGIGSYKVIKA</sequence>
<dbReference type="Pfam" id="PF13275">
    <property type="entry name" value="S4_2"/>
    <property type="match status" value="1"/>
</dbReference>
<keyword evidence="2" id="KW-0472">Membrane</keyword>
<evidence type="ECO:0000256" key="2">
    <source>
        <dbReference type="SAM" id="Phobius"/>
    </source>
</evidence>
<dbReference type="NCBIfam" id="TIGR02988">
    <property type="entry name" value="YaaA_near_RecF"/>
    <property type="match status" value="1"/>
</dbReference>
<evidence type="ECO:0000313" key="4">
    <source>
        <dbReference type="Proteomes" id="UP000028863"/>
    </source>
</evidence>
<dbReference type="Proteomes" id="UP000028863">
    <property type="component" value="Unassembled WGS sequence"/>
</dbReference>
<proteinExistence type="predicted"/>
<comment type="caution">
    <text evidence="3">The sequence shown here is derived from an EMBL/GenBank/DDBJ whole genome shotgun (WGS) entry which is preliminary data.</text>
</comment>
<gene>
    <name evidence="3" type="ORF">BN988_03423</name>
</gene>
<accession>W9AQF3</accession>